<dbReference type="PANTHER" id="PTHR43415:SF3">
    <property type="entry name" value="GNAT-FAMILY ACETYLTRANSFERASE"/>
    <property type="match status" value="1"/>
</dbReference>
<reference evidence="2" key="1">
    <citation type="submission" date="2019-06" db="EMBL/GenBank/DDBJ databases">
        <title>Complete genome sequence of Methylogaea oryzae strain JCM16910.</title>
        <authorList>
            <person name="Asakawa S."/>
        </authorList>
    </citation>
    <scope>NUCLEOTIDE SEQUENCE</scope>
    <source>
        <strain evidence="2">E10</strain>
    </source>
</reference>
<dbReference type="PANTHER" id="PTHR43415">
    <property type="entry name" value="SPERMIDINE N(1)-ACETYLTRANSFERASE"/>
    <property type="match status" value="1"/>
</dbReference>
<evidence type="ECO:0000313" key="3">
    <source>
        <dbReference type="Proteomes" id="UP000824988"/>
    </source>
</evidence>
<name>A0A8D4VQ00_9GAMM</name>
<dbReference type="InterPro" id="IPR016181">
    <property type="entry name" value="Acyl_CoA_acyltransferase"/>
</dbReference>
<gene>
    <name evidence="2" type="ORF">MoryE10_21930</name>
</gene>
<dbReference type="InterPro" id="IPR000182">
    <property type="entry name" value="GNAT_dom"/>
</dbReference>
<dbReference type="Gene3D" id="3.40.630.30">
    <property type="match status" value="1"/>
</dbReference>
<dbReference type="KEGG" id="moz:MoryE10_21930"/>
<dbReference type="SUPFAM" id="SSF55729">
    <property type="entry name" value="Acyl-CoA N-acyltransferases (Nat)"/>
    <property type="match status" value="1"/>
</dbReference>
<evidence type="ECO:0000259" key="1">
    <source>
        <dbReference type="PROSITE" id="PS51186"/>
    </source>
</evidence>
<proteinExistence type="predicted"/>
<sequence>MKSTEAVILLPMGEAHLSATYRWLTESPALRAQVDCIAPPTPEGNEACWRNRWGQTNREDYAIQLAGVGHVGNCGLIGIDTVRGKAELWIYLGEGHGQGVGTAAIRKLMARTFEELRLHRLHLKVMADNIAALRLYQRLGFVAEGRLRHDSRRTDGSFVDALLFSMLAEEYFSRRDSPQP</sequence>
<dbReference type="Proteomes" id="UP000824988">
    <property type="component" value="Chromosome"/>
</dbReference>
<dbReference type="RefSeq" id="WP_054773173.1">
    <property type="nucleotide sequence ID" value="NZ_AP019782.1"/>
</dbReference>
<dbReference type="AlphaFoldDB" id="A0A8D4VQ00"/>
<dbReference type="PROSITE" id="PS51186">
    <property type="entry name" value="GNAT"/>
    <property type="match status" value="1"/>
</dbReference>
<protein>
    <recommendedName>
        <fullName evidence="1">N-acetyltransferase domain-containing protein</fullName>
    </recommendedName>
</protein>
<organism evidence="2 3">
    <name type="scientific">Methylogaea oryzae</name>
    <dbReference type="NCBI Taxonomy" id="1295382"/>
    <lineage>
        <taxon>Bacteria</taxon>
        <taxon>Pseudomonadati</taxon>
        <taxon>Pseudomonadota</taxon>
        <taxon>Gammaproteobacteria</taxon>
        <taxon>Methylococcales</taxon>
        <taxon>Methylococcaceae</taxon>
        <taxon>Methylogaea</taxon>
    </lineage>
</organism>
<evidence type="ECO:0000313" key="2">
    <source>
        <dbReference type="EMBL" id="BBL71587.1"/>
    </source>
</evidence>
<keyword evidence="3" id="KW-1185">Reference proteome</keyword>
<dbReference type="GO" id="GO:0016747">
    <property type="term" value="F:acyltransferase activity, transferring groups other than amino-acyl groups"/>
    <property type="evidence" value="ECO:0007669"/>
    <property type="project" value="InterPro"/>
</dbReference>
<dbReference type="Pfam" id="PF13302">
    <property type="entry name" value="Acetyltransf_3"/>
    <property type="match status" value="1"/>
</dbReference>
<accession>A0A8D4VQ00</accession>
<feature type="domain" description="N-acetyltransferase" evidence="1">
    <location>
        <begin position="7"/>
        <end position="169"/>
    </location>
</feature>
<dbReference type="EMBL" id="AP019782">
    <property type="protein sequence ID" value="BBL71587.1"/>
    <property type="molecule type" value="Genomic_DNA"/>
</dbReference>